<evidence type="ECO:0000256" key="2">
    <source>
        <dbReference type="ARBA" id="ARBA00022692"/>
    </source>
</evidence>
<name>A0ABP0EUW2_CLALP</name>
<reference evidence="12 13" key="1">
    <citation type="submission" date="2024-02" db="EMBL/GenBank/DDBJ databases">
        <authorList>
            <person name="Daric V."/>
            <person name="Darras S."/>
        </authorList>
    </citation>
    <scope>NUCLEOTIDE SEQUENCE [LARGE SCALE GENOMIC DNA]</scope>
</reference>
<keyword evidence="6" id="KW-0325">Glycoprotein</keyword>
<dbReference type="PANTHER" id="PTHR31981">
    <property type="entry name" value="GLYCOSYLATED LYSOSOMAL MEMBRANE PROTEIN"/>
    <property type="match status" value="1"/>
</dbReference>
<organism evidence="12 13">
    <name type="scientific">Clavelina lepadiformis</name>
    <name type="common">Light-bulb sea squirt</name>
    <name type="synonym">Ascidia lepadiformis</name>
    <dbReference type="NCBI Taxonomy" id="159417"/>
    <lineage>
        <taxon>Eukaryota</taxon>
        <taxon>Metazoa</taxon>
        <taxon>Chordata</taxon>
        <taxon>Tunicata</taxon>
        <taxon>Ascidiacea</taxon>
        <taxon>Aplousobranchia</taxon>
        <taxon>Clavelinidae</taxon>
        <taxon>Clavelina</taxon>
    </lineage>
</organism>
<evidence type="ECO:0000256" key="11">
    <source>
        <dbReference type="SAM" id="Phobius"/>
    </source>
</evidence>
<evidence type="ECO:0000256" key="1">
    <source>
        <dbReference type="ARBA" id="ARBA00010599"/>
    </source>
</evidence>
<evidence type="ECO:0000256" key="9">
    <source>
        <dbReference type="ARBA" id="ARBA00024189"/>
    </source>
</evidence>
<keyword evidence="4 11" id="KW-1133">Transmembrane helix</keyword>
<proteinExistence type="inferred from homology"/>
<evidence type="ECO:0000256" key="5">
    <source>
        <dbReference type="ARBA" id="ARBA00023136"/>
    </source>
</evidence>
<dbReference type="Proteomes" id="UP001642483">
    <property type="component" value="Unassembled WGS sequence"/>
</dbReference>
<dbReference type="PANTHER" id="PTHR31981:SF1">
    <property type="entry name" value="GLYCOSYLATED LYSOSOMAL MEMBRANE PROTEIN"/>
    <property type="match status" value="1"/>
</dbReference>
<evidence type="ECO:0000256" key="10">
    <source>
        <dbReference type="ARBA" id="ARBA00044960"/>
    </source>
</evidence>
<dbReference type="InterPro" id="IPR029382">
    <property type="entry name" value="NCU-G1"/>
</dbReference>
<comment type="similarity">
    <text evidence="1">Belongs to the GLMP family.</text>
</comment>
<dbReference type="Pfam" id="PF15065">
    <property type="entry name" value="NCU-G1"/>
    <property type="match status" value="1"/>
</dbReference>
<protein>
    <recommendedName>
        <fullName evidence="14">Glycosylated lysosomal membrane protein</fullName>
    </recommendedName>
</protein>
<comment type="subcellular location">
    <subcellularLocation>
        <location evidence="9">Lysosome membrane</location>
        <topology evidence="9">Single-pass type I membrane protein</topology>
        <orientation evidence="9">Lumenal side</orientation>
    </subcellularLocation>
</comment>
<keyword evidence="5 11" id="KW-0472">Membrane</keyword>
<keyword evidence="2 11" id="KW-0812">Transmembrane</keyword>
<evidence type="ECO:0000256" key="6">
    <source>
        <dbReference type="ARBA" id="ARBA00023180"/>
    </source>
</evidence>
<comment type="caution">
    <text evidence="12">The sequence shown here is derived from an EMBL/GenBank/DDBJ whole genome shotgun (WGS) entry which is preliminary data.</text>
</comment>
<evidence type="ECO:0000313" key="13">
    <source>
        <dbReference type="Proteomes" id="UP001642483"/>
    </source>
</evidence>
<evidence type="ECO:0000256" key="4">
    <source>
        <dbReference type="ARBA" id="ARBA00022989"/>
    </source>
</evidence>
<evidence type="ECO:0000256" key="7">
    <source>
        <dbReference type="ARBA" id="ARBA00023228"/>
    </source>
</evidence>
<evidence type="ECO:0000256" key="3">
    <source>
        <dbReference type="ARBA" id="ARBA00022729"/>
    </source>
</evidence>
<accession>A0ABP0EUW2</accession>
<keyword evidence="13" id="KW-1185">Reference proteome</keyword>
<feature type="transmembrane region" description="Helical" evidence="11">
    <location>
        <begin position="395"/>
        <end position="418"/>
    </location>
</feature>
<gene>
    <name evidence="12" type="ORF">CVLEPA_LOCUS174</name>
</gene>
<dbReference type="EMBL" id="CAWYQH010000001">
    <property type="protein sequence ID" value="CAK8671156.1"/>
    <property type="molecule type" value="Genomic_DNA"/>
</dbReference>
<sequence length="437" mass="48519">MYEEMMRFLRFSTGGKISVGIFFILIVFTLNAEGTATLRNVSLERIDGPGNNSVVYIRSQAEVDCLHYVISTVGPTSPTLLLLKSTSNTSRVHISWDKLLHSNSSVVEGAVHLVDENGKPLPKSPKTSFYIFDELLEYEDLQNSSDITDPKNKNLTRIRLNELSWGINVTGFTAVLQGTDNNSSKFTNTSRVELRFTPFSTKGRRSVLPRMAHNELSADVEFIVDGIAASRPSSRFAVILVVANPGNSSFLPSVKVTSDSVVEQVSKRIIDDEYAPTIFTFGQIFSKTKQNSATNNFWQWRTVCYVMPHHTNDDATDVKSTTLTGNQTYVAPALLDNKLLQGYFGFSNLQLIEARATIAGFGKEDDGYYNATAYISWTSLVGFGTPPPESFSITVISILIAGVGIPIVIILIGSVYLLKRRFCDESRIRRSQYEPIE</sequence>
<keyword evidence="7" id="KW-0458">Lysosome</keyword>
<evidence type="ECO:0000256" key="8">
    <source>
        <dbReference type="ARBA" id="ARBA00024176"/>
    </source>
</evidence>
<evidence type="ECO:0008006" key="14">
    <source>
        <dbReference type="Google" id="ProtNLM"/>
    </source>
</evidence>
<comment type="function">
    <text evidence="8">Required to protect lysosomal transporter MFSD1 from lysosomal proteolysis and for MFSD1 lysosomal localization.</text>
</comment>
<comment type="subunit">
    <text evidence="10">Interacts (via lumenal domain) with lysosomal protein MFSD1; the interaction starts while both proteins are still in the endoplasmic reticulum and is required for stabilization of MFSD1 in lysosomes but has no direct effect on its targeting to lysosomes or transporter activity.</text>
</comment>
<keyword evidence="3" id="KW-0732">Signal</keyword>
<evidence type="ECO:0000313" key="12">
    <source>
        <dbReference type="EMBL" id="CAK8671156.1"/>
    </source>
</evidence>